<dbReference type="AlphaFoldDB" id="A0A818C120"/>
<evidence type="ECO:0000313" key="5">
    <source>
        <dbReference type="EMBL" id="CAF4887306.1"/>
    </source>
</evidence>
<sequence length="375" mass="42448">MQDISHFEVQGLFEHDDNDENERIDLNFRNIDENFTTEILQHSFCEGIQQMIDVKKLNEIRVYRKTLLQEIKKVIENRGFSADRSETWISECFDKILKYQNNGIPMERRSEQRILQLVLNKKNYDDFRCNDVVPQFRSKGAGKSVFNYEGIPDGACQSKASTVSPTVKKNIGINKNHVGKFNQSIKSINVLDPDDPCVKNRFLRYVSENKFESFMIVISVIYEIKELILILTDKNGETIQKLTVHILEKAIDQIGSCITSVLAALLPGIGSFVIGVLGGLIFGFIGKKVGELIFSLYPKVAPGEGPPKSDYFSLVYGSNSCFGEPLNEYNLQDMFGIPKSDDSSLVYGSNSYSGEPLNEYNLQGMFGIPKSDYNY</sequence>
<evidence type="ECO:0000256" key="1">
    <source>
        <dbReference type="SAM" id="Phobius"/>
    </source>
</evidence>
<keyword evidence="1" id="KW-0812">Transmembrane</keyword>
<name>A0A818C120_9BILA</name>
<protein>
    <submittedName>
        <fullName evidence="2">Uncharacterized protein</fullName>
    </submittedName>
</protein>
<dbReference type="EMBL" id="CAJNYV010004905">
    <property type="protein sequence ID" value="CAF3707558.1"/>
    <property type="molecule type" value="Genomic_DNA"/>
</dbReference>
<accession>A0A818C120</accession>
<evidence type="ECO:0000313" key="6">
    <source>
        <dbReference type="Proteomes" id="UP000663869"/>
    </source>
</evidence>
<organism evidence="2 6">
    <name type="scientific">Rotaria socialis</name>
    <dbReference type="NCBI Taxonomy" id="392032"/>
    <lineage>
        <taxon>Eukaryota</taxon>
        <taxon>Metazoa</taxon>
        <taxon>Spiralia</taxon>
        <taxon>Gnathifera</taxon>
        <taxon>Rotifera</taxon>
        <taxon>Eurotatoria</taxon>
        <taxon>Bdelloidea</taxon>
        <taxon>Philodinida</taxon>
        <taxon>Philodinidae</taxon>
        <taxon>Rotaria</taxon>
    </lineage>
</organism>
<dbReference type="EMBL" id="CAJOBQ010002852">
    <property type="protein sequence ID" value="CAF4582300.1"/>
    <property type="molecule type" value="Genomic_DNA"/>
</dbReference>
<keyword evidence="1" id="KW-1133">Transmembrane helix</keyword>
<evidence type="ECO:0000313" key="2">
    <source>
        <dbReference type="EMBL" id="CAF3417578.1"/>
    </source>
</evidence>
<feature type="transmembrane region" description="Helical" evidence="1">
    <location>
        <begin position="261"/>
        <end position="285"/>
    </location>
</feature>
<dbReference type="Proteomes" id="UP000663869">
    <property type="component" value="Unassembled WGS sequence"/>
</dbReference>
<comment type="caution">
    <text evidence="2">The sequence shown here is derived from an EMBL/GenBank/DDBJ whole genome shotgun (WGS) entry which is preliminary data.</text>
</comment>
<keyword evidence="1" id="KW-0472">Membrane</keyword>
<proteinExistence type="predicted"/>
<dbReference type="EMBL" id="CAJNYU010001165">
    <property type="protein sequence ID" value="CAF3417578.1"/>
    <property type="molecule type" value="Genomic_DNA"/>
</dbReference>
<reference evidence="2" key="1">
    <citation type="submission" date="2021-02" db="EMBL/GenBank/DDBJ databases">
        <authorList>
            <person name="Nowell W R."/>
        </authorList>
    </citation>
    <scope>NUCLEOTIDE SEQUENCE</scope>
</reference>
<gene>
    <name evidence="2" type="ORF">FME351_LOCUS10597</name>
    <name evidence="3" type="ORF">KIK155_LOCUS27097</name>
    <name evidence="5" type="ORF">TOA249_LOCUS29725</name>
    <name evidence="4" type="ORF">TSG867_LOCUS26651</name>
</gene>
<dbReference type="EMBL" id="CAJOBS010004752">
    <property type="protein sequence ID" value="CAF4887306.1"/>
    <property type="molecule type" value="Genomic_DNA"/>
</dbReference>
<dbReference type="Proteomes" id="UP000663862">
    <property type="component" value="Unassembled WGS sequence"/>
</dbReference>
<dbReference type="Proteomes" id="UP000663865">
    <property type="component" value="Unassembled WGS sequence"/>
</dbReference>
<evidence type="ECO:0000313" key="4">
    <source>
        <dbReference type="EMBL" id="CAF4582300.1"/>
    </source>
</evidence>
<dbReference type="Proteomes" id="UP000663838">
    <property type="component" value="Unassembled WGS sequence"/>
</dbReference>
<evidence type="ECO:0000313" key="3">
    <source>
        <dbReference type="EMBL" id="CAF3707558.1"/>
    </source>
</evidence>